<evidence type="ECO:0000313" key="2">
    <source>
        <dbReference type="Proteomes" id="UP001148838"/>
    </source>
</evidence>
<keyword evidence="2" id="KW-1185">Reference proteome</keyword>
<sequence>MDSKVASRLGAVVAMVLGSVVAAVMVFVHTERAALHAGSKEFEVLQTLWLDSSLEVRDAGAVRFVNIKYGSCVSVIDKKGNEILMELSVSIHGHYYKPGYMRFKKMSEDNGKIVDKIDSLQISDYNFEKVDNFTYLGSVVTSDNNMSKEISNRLMKANRAYFGLKYHFSSHALSRKVKVILYKTLVRPVLTYAAETWSISKNDEKRLEIFERKILRRIYGPTFEEGLWRRRCNYELYRLLGEPNIINTVKTSRLRWAGHVIRMDPSEPCKKIVITNPGGQRRRGRPHLRWIDGVEEDARKLGCKNWKAATQDRDGWRQLLREAQAHQGL</sequence>
<name>A0ABQ8TN36_PERAM</name>
<evidence type="ECO:0008006" key="3">
    <source>
        <dbReference type="Google" id="ProtNLM"/>
    </source>
</evidence>
<organism evidence="1 2">
    <name type="scientific">Periplaneta americana</name>
    <name type="common">American cockroach</name>
    <name type="synonym">Blatta americana</name>
    <dbReference type="NCBI Taxonomy" id="6978"/>
    <lineage>
        <taxon>Eukaryota</taxon>
        <taxon>Metazoa</taxon>
        <taxon>Ecdysozoa</taxon>
        <taxon>Arthropoda</taxon>
        <taxon>Hexapoda</taxon>
        <taxon>Insecta</taxon>
        <taxon>Pterygota</taxon>
        <taxon>Neoptera</taxon>
        <taxon>Polyneoptera</taxon>
        <taxon>Dictyoptera</taxon>
        <taxon>Blattodea</taxon>
        <taxon>Blattoidea</taxon>
        <taxon>Blattidae</taxon>
        <taxon>Blattinae</taxon>
        <taxon>Periplaneta</taxon>
    </lineage>
</organism>
<evidence type="ECO:0000313" key="1">
    <source>
        <dbReference type="EMBL" id="KAJ4447152.1"/>
    </source>
</evidence>
<accession>A0ABQ8TN36</accession>
<gene>
    <name evidence="1" type="ORF">ANN_09153</name>
</gene>
<dbReference type="EMBL" id="JAJSOF020000005">
    <property type="protein sequence ID" value="KAJ4447152.1"/>
    <property type="molecule type" value="Genomic_DNA"/>
</dbReference>
<dbReference type="PANTHER" id="PTHR47027">
    <property type="entry name" value="REVERSE TRANSCRIPTASE DOMAIN-CONTAINING PROTEIN"/>
    <property type="match status" value="1"/>
</dbReference>
<reference evidence="1 2" key="1">
    <citation type="journal article" date="2022" name="Allergy">
        <title>Genome assembly and annotation of Periplaneta americana reveal a comprehensive cockroach allergen profile.</title>
        <authorList>
            <person name="Wang L."/>
            <person name="Xiong Q."/>
            <person name="Saelim N."/>
            <person name="Wang L."/>
            <person name="Nong W."/>
            <person name="Wan A.T."/>
            <person name="Shi M."/>
            <person name="Liu X."/>
            <person name="Cao Q."/>
            <person name="Hui J.H.L."/>
            <person name="Sookrung N."/>
            <person name="Leung T.F."/>
            <person name="Tungtrongchitr A."/>
            <person name="Tsui S.K.W."/>
        </authorList>
    </citation>
    <scope>NUCLEOTIDE SEQUENCE [LARGE SCALE GENOMIC DNA]</scope>
    <source>
        <strain evidence="1">PWHHKU_190912</strain>
    </source>
</reference>
<proteinExistence type="predicted"/>
<protein>
    <recommendedName>
        <fullName evidence="3">Endonuclease-reverse transcriptase</fullName>
    </recommendedName>
</protein>
<dbReference type="Proteomes" id="UP001148838">
    <property type="component" value="Unassembled WGS sequence"/>
</dbReference>
<dbReference type="PANTHER" id="PTHR47027:SF29">
    <property type="entry name" value="C2H2-TYPE DOMAIN-CONTAINING PROTEIN"/>
    <property type="match status" value="1"/>
</dbReference>
<comment type="caution">
    <text evidence="1">The sequence shown here is derived from an EMBL/GenBank/DDBJ whole genome shotgun (WGS) entry which is preliminary data.</text>
</comment>